<dbReference type="GO" id="GO:0016020">
    <property type="term" value="C:membrane"/>
    <property type="evidence" value="ECO:0007669"/>
    <property type="project" value="UniProtKB-SubCell"/>
</dbReference>
<feature type="domain" description="EXS" evidence="7">
    <location>
        <begin position="184"/>
        <end position="420"/>
    </location>
</feature>
<dbReference type="PROSITE" id="PS51380">
    <property type="entry name" value="EXS"/>
    <property type="match status" value="1"/>
</dbReference>
<dbReference type="Proteomes" id="UP000195402">
    <property type="component" value="Unassembled WGS sequence"/>
</dbReference>
<dbReference type="EMBL" id="MVGT01001064">
    <property type="protein sequence ID" value="OVA14001.1"/>
    <property type="molecule type" value="Genomic_DNA"/>
</dbReference>
<keyword evidence="9" id="KW-1185">Reference proteome</keyword>
<feature type="transmembrane region" description="Helical" evidence="6">
    <location>
        <begin position="256"/>
        <end position="274"/>
    </location>
</feature>
<protein>
    <submittedName>
        <fullName evidence="8">EXS</fullName>
    </submittedName>
</protein>
<keyword evidence="2 6" id="KW-0812">Transmembrane</keyword>
<keyword evidence="3 6" id="KW-1133">Transmembrane helix</keyword>
<comment type="caution">
    <text evidence="8">The sequence shown here is derived from an EMBL/GenBank/DDBJ whole genome shotgun (WGS) entry which is preliminary data.</text>
</comment>
<evidence type="ECO:0000313" key="8">
    <source>
        <dbReference type="EMBL" id="OVA14001.1"/>
    </source>
</evidence>
<feature type="region of interest" description="Disordered" evidence="5">
    <location>
        <begin position="440"/>
        <end position="494"/>
    </location>
</feature>
<feature type="transmembrane region" description="Helical" evidence="6">
    <location>
        <begin position="28"/>
        <end position="55"/>
    </location>
</feature>
<evidence type="ECO:0000256" key="1">
    <source>
        <dbReference type="ARBA" id="ARBA00004141"/>
    </source>
</evidence>
<dbReference type="PANTHER" id="PTHR10783:SF131">
    <property type="entry name" value="EXS (ERD1_XPR1_SYG1) FAMILY PROTEIN"/>
    <property type="match status" value="1"/>
</dbReference>
<dbReference type="GO" id="GO:0005737">
    <property type="term" value="C:cytoplasm"/>
    <property type="evidence" value="ECO:0007669"/>
    <property type="project" value="TreeGrafter"/>
</dbReference>
<feature type="transmembrane region" description="Helical" evidence="6">
    <location>
        <begin position="107"/>
        <end position="124"/>
    </location>
</feature>
<reference evidence="8 9" key="1">
    <citation type="journal article" date="2017" name="Mol. Plant">
        <title>The Genome of Medicinal Plant Macleaya cordata Provides New Insights into Benzylisoquinoline Alkaloids Metabolism.</title>
        <authorList>
            <person name="Liu X."/>
            <person name="Liu Y."/>
            <person name="Huang P."/>
            <person name="Ma Y."/>
            <person name="Qing Z."/>
            <person name="Tang Q."/>
            <person name="Cao H."/>
            <person name="Cheng P."/>
            <person name="Zheng Y."/>
            <person name="Yuan Z."/>
            <person name="Zhou Y."/>
            <person name="Liu J."/>
            <person name="Tang Z."/>
            <person name="Zhuo Y."/>
            <person name="Zhang Y."/>
            <person name="Yu L."/>
            <person name="Huang J."/>
            <person name="Yang P."/>
            <person name="Peng Q."/>
            <person name="Zhang J."/>
            <person name="Jiang W."/>
            <person name="Zhang Z."/>
            <person name="Lin K."/>
            <person name="Ro D.K."/>
            <person name="Chen X."/>
            <person name="Xiong X."/>
            <person name="Shang Y."/>
            <person name="Huang S."/>
            <person name="Zeng J."/>
        </authorList>
    </citation>
    <scope>NUCLEOTIDE SEQUENCE [LARGE SCALE GENOMIC DNA]</scope>
    <source>
        <strain evidence="9">cv. BLH2017</strain>
        <tissue evidence="8">Root</tissue>
    </source>
</reference>
<dbReference type="AlphaFoldDB" id="A0A200QU66"/>
<dbReference type="Pfam" id="PF03124">
    <property type="entry name" value="EXS"/>
    <property type="match status" value="1"/>
</dbReference>
<evidence type="ECO:0000256" key="5">
    <source>
        <dbReference type="SAM" id="MobiDB-lite"/>
    </source>
</evidence>
<evidence type="ECO:0000256" key="3">
    <source>
        <dbReference type="ARBA" id="ARBA00022989"/>
    </source>
</evidence>
<comment type="subcellular location">
    <subcellularLocation>
        <location evidence="1">Membrane</location>
        <topology evidence="1">Multi-pass membrane protein</topology>
    </subcellularLocation>
</comment>
<evidence type="ECO:0000256" key="6">
    <source>
        <dbReference type="SAM" id="Phobius"/>
    </source>
</evidence>
<feature type="compositionally biased region" description="Low complexity" evidence="5">
    <location>
        <begin position="440"/>
        <end position="450"/>
    </location>
</feature>
<dbReference type="InParanoid" id="A0A200QU66"/>
<organism evidence="8 9">
    <name type="scientific">Macleaya cordata</name>
    <name type="common">Five-seeded plume-poppy</name>
    <name type="synonym">Bocconia cordata</name>
    <dbReference type="NCBI Taxonomy" id="56857"/>
    <lineage>
        <taxon>Eukaryota</taxon>
        <taxon>Viridiplantae</taxon>
        <taxon>Streptophyta</taxon>
        <taxon>Embryophyta</taxon>
        <taxon>Tracheophyta</taxon>
        <taxon>Spermatophyta</taxon>
        <taxon>Magnoliopsida</taxon>
        <taxon>Ranunculales</taxon>
        <taxon>Papaveraceae</taxon>
        <taxon>Papaveroideae</taxon>
        <taxon>Macleaya</taxon>
    </lineage>
</organism>
<dbReference type="OrthoDB" id="2159384at2759"/>
<keyword evidence="4 6" id="KW-0472">Membrane</keyword>
<dbReference type="InterPro" id="IPR004342">
    <property type="entry name" value="EXS_C"/>
</dbReference>
<feature type="transmembrane region" description="Helical" evidence="6">
    <location>
        <begin position="188"/>
        <end position="206"/>
    </location>
</feature>
<evidence type="ECO:0000313" key="9">
    <source>
        <dbReference type="Proteomes" id="UP000195402"/>
    </source>
</evidence>
<sequence>MLKLQVIWYCSTRIIKEKWLSFVREAFLYYNAPFLLIVMVVLWGLNLLVFTKFGLNYTTILDLMDDHLTYTQVLECSLWMTESFLVSLAAYTYTFSFGHVAATFPPILFYVATPVALVLCNNAFNRSTRDLLQRLWRILDLCGEITFSDLFLAEVLTSLAKVLSDLVCAVCRMITTLAWAYADSICGLHSIATALVVALPFWLRLVQSVRRYWSTGETTHLWNVLQYLTATLVMILSDSKYLVSDETWQHICYPLWVISGVTYSLYGFGLDISLEWNMRYQMWVDIIVNCVEGLGLAQKIEFILYFIVSIFDPEKNPLPASEHFQECQSKNQPVVIPKVYYWFLTSNLILRCSWTFTLSSNLWDNYWLIFGLTLLEMFRRWQWILLRVENRHNEIQEQVRALQLAETENRYNEIQDQTRDVQLVEVVQPVEVEVVQPVVEEEPAPTTEAEPLARTTAVQQTTPIEDASDEKLTAAKAANVQTTPTEDGASSHED</sequence>
<dbReference type="STRING" id="56857.A0A200QU66"/>
<evidence type="ECO:0000256" key="2">
    <source>
        <dbReference type="ARBA" id="ARBA00022692"/>
    </source>
</evidence>
<feature type="transmembrane region" description="Helical" evidence="6">
    <location>
        <begin position="218"/>
        <end position="236"/>
    </location>
</feature>
<gene>
    <name evidence="8" type="ORF">BVC80_1787g74</name>
</gene>
<name>A0A200QU66_MACCD</name>
<proteinExistence type="predicted"/>
<evidence type="ECO:0000259" key="7">
    <source>
        <dbReference type="PROSITE" id="PS51380"/>
    </source>
</evidence>
<evidence type="ECO:0000256" key="4">
    <source>
        <dbReference type="ARBA" id="ARBA00023136"/>
    </source>
</evidence>
<accession>A0A200QU66</accession>
<dbReference type="PANTHER" id="PTHR10783">
    <property type="entry name" value="XENOTROPIC AND POLYTROPIC RETROVIRUS RECEPTOR 1-RELATED"/>
    <property type="match status" value="1"/>
</dbReference>